<proteinExistence type="inferred from homology"/>
<dbReference type="EC" id="6.2.1.-" evidence="8"/>
<keyword evidence="9" id="KW-1185">Reference proteome</keyword>
<dbReference type="EMBL" id="UGGT01000001">
    <property type="protein sequence ID" value="STO20932.1"/>
    <property type="molecule type" value="Genomic_DNA"/>
</dbReference>
<dbReference type="GO" id="GO:0070566">
    <property type="term" value="F:adenylyltransferase activity"/>
    <property type="evidence" value="ECO:0007669"/>
    <property type="project" value="TreeGrafter"/>
</dbReference>
<feature type="domain" description="AMP-binding enzyme C-terminal" evidence="7">
    <location>
        <begin position="482"/>
        <end position="585"/>
    </location>
</feature>
<dbReference type="GO" id="GO:0006633">
    <property type="term" value="P:fatty acid biosynthetic process"/>
    <property type="evidence" value="ECO:0007669"/>
    <property type="project" value="TreeGrafter"/>
</dbReference>
<sequence>MSTRKKFDNVVDLFSERCREKPSDPLYYFSATGFFENSECLTYGELQQKIHAIAALIQEYSKPGERVLLIFSPGIDYIITFWACLFSGVLAVPAYPPFDKSTVEKLQAIINNSKPSIILSNTEITQKIKKLGFIKNLASIPLIQKFVSKFSGKINELMEWDFENFRWIDINKASADRAEFYKPQSFKSSDMCYLQYTSGSTSMPKGVIVRHGNLLDNLSLVYETIGETSHERMVSWLPPYHDMGLIGNLLFPVYADFSIFMMSPISFLRHPYLWLKAISDFEANISGGPNFAYEICEKRIDEQLIEDNLKLHSWRVAYNGAEYIHHKTLNHFYNKFSKYGFQKHSFYPIYGLAESTVFVSGNKKENENPHLLHVDMDSLHQNKIVLSDGRENKTSVLVGCGKPMVPTLIVSKPPFRICAEGEIGEIWLHGPSVTSGYWENDEATRDAFHADLKEADKTKYLRTGDLGFLHQGNLYITGRIKELIIINGKNHYPYDIELFIGSLDPRLKTGCIAAVSINGNDSEQLAIVAEVRQLFPPHELEEIANTIKANISSGFGLSPHFIALIPPKKIPKTTSGKLRRNIIKKLVADNGLNPLYLWQSGKCNYDE</sequence>
<dbReference type="InterPro" id="IPR025110">
    <property type="entry name" value="AMP-bd_C"/>
</dbReference>
<dbReference type="InterPro" id="IPR020845">
    <property type="entry name" value="AMP-binding_CS"/>
</dbReference>
<reference evidence="8 9" key="1">
    <citation type="submission" date="2018-06" db="EMBL/GenBank/DDBJ databases">
        <authorList>
            <consortium name="Pathogen Informatics"/>
            <person name="Doyle S."/>
        </authorList>
    </citation>
    <scope>NUCLEOTIDE SEQUENCE [LARGE SCALE GENOMIC DNA]</scope>
    <source>
        <strain evidence="8 9">NCTC11370</strain>
    </source>
</reference>
<dbReference type="InterPro" id="IPR000873">
    <property type="entry name" value="AMP-dep_synth/lig_dom"/>
</dbReference>
<keyword evidence="2 8" id="KW-0436">Ligase</keyword>
<evidence type="ECO:0000259" key="7">
    <source>
        <dbReference type="Pfam" id="PF23024"/>
    </source>
</evidence>
<dbReference type="GO" id="GO:0071766">
    <property type="term" value="P:Actinobacterium-type cell wall biogenesis"/>
    <property type="evidence" value="ECO:0007669"/>
    <property type="project" value="UniProtKB-ARBA"/>
</dbReference>
<evidence type="ECO:0000256" key="1">
    <source>
        <dbReference type="ARBA" id="ARBA00006432"/>
    </source>
</evidence>
<gene>
    <name evidence="8" type="ORF">NCTC11370_00993</name>
</gene>
<dbReference type="RefSeq" id="WP_010653217.1">
    <property type="nucleotide sequence ID" value="NZ_UGGT01000001.1"/>
</dbReference>
<dbReference type="InterPro" id="IPR040097">
    <property type="entry name" value="FAAL/FAAC"/>
</dbReference>
<keyword evidence="5" id="KW-0812">Transmembrane</keyword>
<evidence type="ECO:0000313" key="9">
    <source>
        <dbReference type="Proteomes" id="UP000254554"/>
    </source>
</evidence>
<dbReference type="Gene3D" id="3.40.50.12780">
    <property type="entry name" value="N-terminal domain of ligase-like"/>
    <property type="match status" value="1"/>
</dbReference>
<dbReference type="Pfam" id="PF23024">
    <property type="entry name" value="AMP-dom_DIP2-like"/>
    <property type="match status" value="1"/>
</dbReference>
<evidence type="ECO:0000259" key="6">
    <source>
        <dbReference type="Pfam" id="PF00501"/>
    </source>
</evidence>
<dbReference type="CDD" id="cd05931">
    <property type="entry name" value="FAAL"/>
    <property type="match status" value="1"/>
</dbReference>
<dbReference type="AlphaFoldDB" id="A0A377G7Z4"/>
<organism evidence="8 9">
    <name type="scientific">Fluoribacter dumoffii</name>
    <dbReference type="NCBI Taxonomy" id="463"/>
    <lineage>
        <taxon>Bacteria</taxon>
        <taxon>Pseudomonadati</taxon>
        <taxon>Pseudomonadota</taxon>
        <taxon>Gammaproteobacteria</taxon>
        <taxon>Legionellales</taxon>
        <taxon>Legionellaceae</taxon>
        <taxon>Fluoribacter</taxon>
    </lineage>
</organism>
<dbReference type="PANTHER" id="PTHR22754">
    <property type="entry name" value="DISCO-INTERACTING PROTEIN 2 DIP2 -RELATED"/>
    <property type="match status" value="1"/>
</dbReference>
<keyword evidence="5" id="KW-0472">Membrane</keyword>
<name>A0A377G7Z4_9GAMM</name>
<feature type="transmembrane region" description="Helical" evidence="5">
    <location>
        <begin position="67"/>
        <end position="95"/>
    </location>
</feature>
<dbReference type="Pfam" id="PF00501">
    <property type="entry name" value="AMP-binding"/>
    <property type="match status" value="1"/>
</dbReference>
<dbReference type="PROSITE" id="PS00455">
    <property type="entry name" value="AMP_BINDING"/>
    <property type="match status" value="1"/>
</dbReference>
<evidence type="ECO:0000313" key="8">
    <source>
        <dbReference type="EMBL" id="STO20932.1"/>
    </source>
</evidence>
<keyword evidence="5" id="KW-1133">Transmembrane helix</keyword>
<dbReference type="FunFam" id="3.40.50.12780:FF:000013">
    <property type="entry name" value="Long-chain-fatty-acid--AMP ligase FadD32"/>
    <property type="match status" value="1"/>
</dbReference>
<keyword evidence="4" id="KW-0443">Lipid metabolism</keyword>
<evidence type="ECO:0000256" key="5">
    <source>
        <dbReference type="SAM" id="Phobius"/>
    </source>
</evidence>
<dbReference type="OrthoDB" id="9757559at2"/>
<evidence type="ECO:0000256" key="4">
    <source>
        <dbReference type="ARBA" id="ARBA00023098"/>
    </source>
</evidence>
<evidence type="ECO:0000256" key="3">
    <source>
        <dbReference type="ARBA" id="ARBA00022832"/>
    </source>
</evidence>
<dbReference type="InterPro" id="IPR042099">
    <property type="entry name" value="ANL_N_sf"/>
</dbReference>
<feature type="domain" description="AMP-dependent synthetase/ligase" evidence="6">
    <location>
        <begin position="15"/>
        <end position="438"/>
    </location>
</feature>
<dbReference type="InterPro" id="IPR045851">
    <property type="entry name" value="AMP-bd_C_sf"/>
</dbReference>
<dbReference type="GO" id="GO:0016874">
    <property type="term" value="F:ligase activity"/>
    <property type="evidence" value="ECO:0007669"/>
    <property type="project" value="UniProtKB-KW"/>
</dbReference>
<dbReference type="STRING" id="1094715.GCA_000236165_01429"/>
<dbReference type="Gene3D" id="3.30.300.30">
    <property type="match status" value="1"/>
</dbReference>
<evidence type="ECO:0000256" key="2">
    <source>
        <dbReference type="ARBA" id="ARBA00022598"/>
    </source>
</evidence>
<dbReference type="SUPFAM" id="SSF56801">
    <property type="entry name" value="Acetyl-CoA synthetase-like"/>
    <property type="match status" value="1"/>
</dbReference>
<dbReference type="GO" id="GO:0005886">
    <property type="term" value="C:plasma membrane"/>
    <property type="evidence" value="ECO:0007669"/>
    <property type="project" value="TreeGrafter"/>
</dbReference>
<dbReference type="GeneID" id="93292400"/>
<keyword evidence="3" id="KW-0276">Fatty acid metabolism</keyword>
<protein>
    <submittedName>
        <fullName evidence="8">Fatty-acid--CoA ligase fadD21</fullName>
        <ecNumber evidence="8">6.2.1.-</ecNumber>
    </submittedName>
</protein>
<dbReference type="PANTHER" id="PTHR22754:SF32">
    <property type="entry name" value="DISCO-INTERACTING PROTEIN 2"/>
    <property type="match status" value="1"/>
</dbReference>
<accession>A0A377G7Z4</accession>
<dbReference type="Proteomes" id="UP000254554">
    <property type="component" value="Unassembled WGS sequence"/>
</dbReference>
<comment type="similarity">
    <text evidence="1">Belongs to the ATP-dependent AMP-binding enzyme family.</text>
</comment>